<dbReference type="PANTHER" id="PTHR37816:SF1">
    <property type="entry name" value="TOXIN"/>
    <property type="match status" value="1"/>
</dbReference>
<dbReference type="PANTHER" id="PTHR37816">
    <property type="entry name" value="YALI0E33011P"/>
    <property type="match status" value="1"/>
</dbReference>
<dbReference type="OrthoDB" id="3199600at2"/>
<comment type="caution">
    <text evidence="1">The sequence shown here is derived from an EMBL/GenBank/DDBJ whole genome shotgun (WGS) entry which is preliminary data.</text>
</comment>
<sequence>MLGAGDPLPARPSRVVVAGVSGAGKTTYAQAIAARLAIPHVEIDALYHGENWVPRPSFDRDVDALVARPAWVTEWHYASARPKVAARAEVMVWLDLPFRITLFRVVRRTLRRRLRREVLWNGNREGPLWRFLVDPEHVVRWSVSTRHRYDDLVPAVAATAPELVVVRLRSRADAARWLDALA</sequence>
<dbReference type="AlphaFoldDB" id="A0A3L8P6N4"/>
<dbReference type="RefSeq" id="WP_121805028.1">
    <property type="nucleotide sequence ID" value="NZ_RDBE01000002.1"/>
</dbReference>
<evidence type="ECO:0000313" key="1">
    <source>
        <dbReference type="EMBL" id="RLV50373.1"/>
    </source>
</evidence>
<accession>A0A3L8P6N4</accession>
<organism evidence="1 2">
    <name type="scientific">Nocardioides mangrovicus</name>
    <dbReference type="NCBI Taxonomy" id="2478913"/>
    <lineage>
        <taxon>Bacteria</taxon>
        <taxon>Bacillati</taxon>
        <taxon>Actinomycetota</taxon>
        <taxon>Actinomycetes</taxon>
        <taxon>Propionibacteriales</taxon>
        <taxon>Nocardioidaceae</taxon>
        <taxon>Nocardioides</taxon>
    </lineage>
</organism>
<name>A0A3L8P6N4_9ACTN</name>
<dbReference type="SUPFAM" id="SSF52540">
    <property type="entry name" value="P-loop containing nucleoside triphosphate hydrolases"/>
    <property type="match status" value="1"/>
</dbReference>
<dbReference type="InterPro" id="IPR052922">
    <property type="entry name" value="Cytidylate_Kinase-2"/>
</dbReference>
<proteinExistence type="predicted"/>
<dbReference type="EMBL" id="RDBE01000002">
    <property type="protein sequence ID" value="RLV50373.1"/>
    <property type="molecule type" value="Genomic_DNA"/>
</dbReference>
<reference evidence="1 2" key="1">
    <citation type="submission" date="2018-10" db="EMBL/GenBank/DDBJ databases">
        <title>Marmoricola sp. 4Q3S-7 whole genome shotgun sequence.</title>
        <authorList>
            <person name="Li F."/>
        </authorList>
    </citation>
    <scope>NUCLEOTIDE SEQUENCE [LARGE SCALE GENOMIC DNA]</scope>
    <source>
        <strain evidence="1 2">4Q3S-7</strain>
    </source>
</reference>
<gene>
    <name evidence="1" type="ORF">D9V37_04810</name>
</gene>
<dbReference type="Gene3D" id="3.40.50.300">
    <property type="entry name" value="P-loop containing nucleotide triphosphate hydrolases"/>
    <property type="match status" value="1"/>
</dbReference>
<protein>
    <submittedName>
        <fullName evidence="1">AAA family ATPase</fullName>
    </submittedName>
</protein>
<dbReference type="InterPro" id="IPR027417">
    <property type="entry name" value="P-loop_NTPase"/>
</dbReference>
<keyword evidence="2" id="KW-1185">Reference proteome</keyword>
<dbReference type="Proteomes" id="UP000281708">
    <property type="component" value="Unassembled WGS sequence"/>
</dbReference>
<evidence type="ECO:0000313" key="2">
    <source>
        <dbReference type="Proteomes" id="UP000281708"/>
    </source>
</evidence>